<feature type="compositionally biased region" description="Polar residues" evidence="1">
    <location>
        <begin position="70"/>
        <end position="95"/>
    </location>
</feature>
<feature type="compositionally biased region" description="Basic residues" evidence="1">
    <location>
        <begin position="126"/>
        <end position="135"/>
    </location>
</feature>
<dbReference type="AlphaFoldDB" id="A0A644YU80"/>
<sequence>MLGRSRGSPQISGKPPMSAATLACDQDPSQTNEGPCGSPRIAMGSTSGRLGRVAISRGCSGVPADPLRSAGSQQHPRQRPRQTNNVRGKPTTSAAVSEANRQRPRQPHGSPTASAGSHQRPAAARHPTRTRLRRTPGREARHPAGTRHPARSPGATQANVRPVSCSYAVT</sequence>
<proteinExistence type="predicted"/>
<feature type="region of interest" description="Disordered" evidence="1">
    <location>
        <begin position="1"/>
        <end position="170"/>
    </location>
</feature>
<protein>
    <submittedName>
        <fullName evidence="2">Uncharacterized protein</fullName>
    </submittedName>
</protein>
<gene>
    <name evidence="2" type="ORF">SDC9_76575</name>
</gene>
<comment type="caution">
    <text evidence="2">The sequence shown here is derived from an EMBL/GenBank/DDBJ whole genome shotgun (WGS) entry which is preliminary data.</text>
</comment>
<accession>A0A644YU80</accession>
<evidence type="ECO:0000256" key="1">
    <source>
        <dbReference type="SAM" id="MobiDB-lite"/>
    </source>
</evidence>
<organism evidence="2">
    <name type="scientific">bioreactor metagenome</name>
    <dbReference type="NCBI Taxonomy" id="1076179"/>
    <lineage>
        <taxon>unclassified sequences</taxon>
        <taxon>metagenomes</taxon>
        <taxon>ecological metagenomes</taxon>
    </lineage>
</organism>
<evidence type="ECO:0000313" key="2">
    <source>
        <dbReference type="EMBL" id="MPM30033.1"/>
    </source>
</evidence>
<name>A0A644YU80_9ZZZZ</name>
<reference evidence="2" key="1">
    <citation type="submission" date="2019-08" db="EMBL/GenBank/DDBJ databases">
        <authorList>
            <person name="Kucharzyk K."/>
            <person name="Murdoch R.W."/>
            <person name="Higgins S."/>
            <person name="Loffler F."/>
        </authorList>
    </citation>
    <scope>NUCLEOTIDE SEQUENCE</scope>
</reference>
<dbReference type="EMBL" id="VSSQ01005675">
    <property type="protein sequence ID" value="MPM30033.1"/>
    <property type="molecule type" value="Genomic_DNA"/>
</dbReference>